<feature type="domain" description="Glycosyltransferase 2-like" evidence="13">
    <location>
        <begin position="18"/>
        <end position="184"/>
    </location>
</feature>
<gene>
    <name evidence="14" type="ORF">AVDCRST_MAG70-397</name>
</gene>
<keyword evidence="9" id="KW-0735">Signal-anchor</keyword>
<dbReference type="EC" id="2.4.1.117" evidence="4"/>
<dbReference type="InterPro" id="IPR029044">
    <property type="entry name" value="Nucleotide-diphossugar_trans"/>
</dbReference>
<dbReference type="AlphaFoldDB" id="A0A6J4UCC4"/>
<evidence type="ECO:0000256" key="10">
    <source>
        <dbReference type="ARBA" id="ARBA00022989"/>
    </source>
</evidence>
<evidence type="ECO:0000256" key="3">
    <source>
        <dbReference type="ARBA" id="ARBA00006739"/>
    </source>
</evidence>
<name>A0A6J4UCC4_9BACT</name>
<dbReference type="GO" id="GO:0006487">
    <property type="term" value="P:protein N-linked glycosylation"/>
    <property type="evidence" value="ECO:0007669"/>
    <property type="project" value="TreeGrafter"/>
</dbReference>
<dbReference type="GO" id="GO:0004581">
    <property type="term" value="F:dolichyl-phosphate beta-glucosyltransferase activity"/>
    <property type="evidence" value="ECO:0007669"/>
    <property type="project" value="UniProtKB-EC"/>
</dbReference>
<dbReference type="CDD" id="cd04188">
    <property type="entry name" value="DPG_synthase"/>
    <property type="match status" value="1"/>
</dbReference>
<keyword evidence="11" id="KW-0472">Membrane</keyword>
<comment type="catalytic activity">
    <reaction evidence="12">
        <text>a di-trans,poly-cis-dolichyl phosphate + UDP-alpha-D-glucose = a di-trans,poly-cis-dolichyl beta-D-glucosyl phosphate + UDP</text>
        <dbReference type="Rhea" id="RHEA:15401"/>
        <dbReference type="Rhea" id="RHEA-COMP:19498"/>
        <dbReference type="Rhea" id="RHEA-COMP:19502"/>
        <dbReference type="ChEBI" id="CHEBI:57525"/>
        <dbReference type="ChEBI" id="CHEBI:57683"/>
        <dbReference type="ChEBI" id="CHEBI:58223"/>
        <dbReference type="ChEBI" id="CHEBI:58885"/>
        <dbReference type="EC" id="2.4.1.117"/>
    </reaction>
    <physiologicalReaction direction="left-to-right" evidence="12">
        <dbReference type="Rhea" id="RHEA:15402"/>
    </physiologicalReaction>
</comment>
<evidence type="ECO:0000256" key="8">
    <source>
        <dbReference type="ARBA" id="ARBA00022824"/>
    </source>
</evidence>
<comment type="pathway">
    <text evidence="2">Protein modification; protein glycosylation.</text>
</comment>
<organism evidence="14">
    <name type="scientific">uncultured Thermomicrobiales bacterium</name>
    <dbReference type="NCBI Taxonomy" id="1645740"/>
    <lineage>
        <taxon>Bacteria</taxon>
        <taxon>Pseudomonadati</taxon>
        <taxon>Thermomicrobiota</taxon>
        <taxon>Thermomicrobia</taxon>
        <taxon>Thermomicrobiales</taxon>
        <taxon>environmental samples</taxon>
    </lineage>
</organism>
<keyword evidence="7" id="KW-0812">Transmembrane</keyword>
<dbReference type="InterPro" id="IPR001173">
    <property type="entry name" value="Glyco_trans_2-like"/>
</dbReference>
<sequence length="262" mass="28181">MPSSAEVVIVAGDPIHISLVVPAYNESARVEASLRSILAFLAEQPYTSEVILADDGSTDGTAETARSIFAGHPTARVLTIPHGGKARAVRAGMLAARGDLVGFSDIDLATPLHYLSDLRSSVLGGCDIAIASREGIGAQRQDEPAYRHVMGRVFNLLVRVMVLPGIDDTQCGFKLFERSAAQAILAKSLLYASADGPVVGPRVTAFDVELLFVAGRLGYRVCPIPVVWTAGSHSKVNPVSDTWNNFKDVLRIRRNAWRGLYR</sequence>
<evidence type="ECO:0000313" key="14">
    <source>
        <dbReference type="EMBL" id="CAA9544540.1"/>
    </source>
</evidence>
<dbReference type="SUPFAM" id="SSF53448">
    <property type="entry name" value="Nucleotide-diphospho-sugar transferases"/>
    <property type="match status" value="1"/>
</dbReference>
<dbReference type="InterPro" id="IPR035518">
    <property type="entry name" value="DPG_synthase"/>
</dbReference>
<evidence type="ECO:0000256" key="6">
    <source>
        <dbReference type="ARBA" id="ARBA00022679"/>
    </source>
</evidence>
<keyword evidence="10" id="KW-1133">Transmembrane helix</keyword>
<dbReference type="EMBL" id="CADCWH010000064">
    <property type="protein sequence ID" value="CAA9544540.1"/>
    <property type="molecule type" value="Genomic_DNA"/>
</dbReference>
<proteinExistence type="inferred from homology"/>
<keyword evidence="6" id="KW-0808">Transferase</keyword>
<evidence type="ECO:0000256" key="5">
    <source>
        <dbReference type="ARBA" id="ARBA00022676"/>
    </source>
</evidence>
<dbReference type="PANTHER" id="PTHR10859">
    <property type="entry name" value="GLYCOSYL TRANSFERASE"/>
    <property type="match status" value="1"/>
</dbReference>
<evidence type="ECO:0000256" key="7">
    <source>
        <dbReference type="ARBA" id="ARBA00022692"/>
    </source>
</evidence>
<dbReference type="Pfam" id="PF00535">
    <property type="entry name" value="Glycos_transf_2"/>
    <property type="match status" value="1"/>
</dbReference>
<protein>
    <recommendedName>
        <fullName evidence="4">dolichyl-phosphate beta-glucosyltransferase</fullName>
        <ecNumber evidence="4">2.4.1.117</ecNumber>
    </recommendedName>
</protein>
<keyword evidence="8" id="KW-0256">Endoplasmic reticulum</keyword>
<comment type="similarity">
    <text evidence="3">Belongs to the glycosyltransferase 2 family.</text>
</comment>
<comment type="subcellular location">
    <subcellularLocation>
        <location evidence="1">Endoplasmic reticulum membrane</location>
        <topology evidence="1">Single-pass membrane protein</topology>
    </subcellularLocation>
</comment>
<evidence type="ECO:0000256" key="1">
    <source>
        <dbReference type="ARBA" id="ARBA00004389"/>
    </source>
</evidence>
<evidence type="ECO:0000256" key="2">
    <source>
        <dbReference type="ARBA" id="ARBA00004922"/>
    </source>
</evidence>
<evidence type="ECO:0000256" key="4">
    <source>
        <dbReference type="ARBA" id="ARBA00012583"/>
    </source>
</evidence>
<evidence type="ECO:0000256" key="12">
    <source>
        <dbReference type="ARBA" id="ARBA00045097"/>
    </source>
</evidence>
<evidence type="ECO:0000259" key="13">
    <source>
        <dbReference type="Pfam" id="PF00535"/>
    </source>
</evidence>
<evidence type="ECO:0000256" key="11">
    <source>
        <dbReference type="ARBA" id="ARBA00023136"/>
    </source>
</evidence>
<reference evidence="14" key="1">
    <citation type="submission" date="2020-02" db="EMBL/GenBank/DDBJ databases">
        <authorList>
            <person name="Meier V. D."/>
        </authorList>
    </citation>
    <scope>NUCLEOTIDE SEQUENCE</scope>
    <source>
        <strain evidence="14">AVDCRST_MAG70</strain>
    </source>
</reference>
<dbReference type="Gene3D" id="3.90.550.10">
    <property type="entry name" value="Spore Coat Polysaccharide Biosynthesis Protein SpsA, Chain A"/>
    <property type="match status" value="1"/>
</dbReference>
<evidence type="ECO:0000256" key="9">
    <source>
        <dbReference type="ARBA" id="ARBA00022968"/>
    </source>
</evidence>
<dbReference type="PANTHER" id="PTHR10859:SF91">
    <property type="entry name" value="DOLICHYL-PHOSPHATE BETA-GLUCOSYLTRANSFERASE"/>
    <property type="match status" value="1"/>
</dbReference>
<keyword evidence="5" id="KW-0328">Glycosyltransferase</keyword>
<accession>A0A6J4UCC4</accession>